<gene>
    <name evidence="4" type="ORF">J3U87_13010</name>
</gene>
<name>A0A8A4TVH5_SULCO</name>
<dbReference type="EMBL" id="CP071793">
    <property type="protein sequence ID" value="QTD53367.1"/>
    <property type="molecule type" value="Genomic_DNA"/>
</dbReference>
<feature type="compositionally biased region" description="Acidic residues" evidence="2">
    <location>
        <begin position="249"/>
        <end position="262"/>
    </location>
</feature>
<dbReference type="Proteomes" id="UP000663929">
    <property type="component" value="Chromosome"/>
</dbReference>
<evidence type="ECO:0000256" key="2">
    <source>
        <dbReference type="SAM" id="MobiDB-lite"/>
    </source>
</evidence>
<feature type="coiled-coil region" evidence="1">
    <location>
        <begin position="28"/>
        <end position="88"/>
    </location>
</feature>
<feature type="region of interest" description="Disordered" evidence="2">
    <location>
        <begin position="170"/>
        <end position="193"/>
    </location>
</feature>
<evidence type="ECO:0000256" key="1">
    <source>
        <dbReference type="SAM" id="Coils"/>
    </source>
</evidence>
<keyword evidence="5" id="KW-1185">Reference proteome</keyword>
<feature type="region of interest" description="Disordered" evidence="2">
    <location>
        <begin position="215"/>
        <end position="345"/>
    </location>
</feature>
<evidence type="ECO:0000313" key="4">
    <source>
        <dbReference type="EMBL" id="QTD53367.1"/>
    </source>
</evidence>
<dbReference type="AlphaFoldDB" id="A0A8A4TVH5"/>
<keyword evidence="3" id="KW-1133">Transmembrane helix</keyword>
<dbReference type="Gene3D" id="3.30.70.60">
    <property type="match status" value="1"/>
</dbReference>
<evidence type="ECO:0000256" key="3">
    <source>
        <dbReference type="SAM" id="Phobius"/>
    </source>
</evidence>
<keyword evidence="1" id="KW-0175">Coiled coil</keyword>
<accession>A0A8A4TVH5</accession>
<feature type="compositionally biased region" description="Basic and acidic residues" evidence="2">
    <location>
        <begin position="263"/>
        <end position="276"/>
    </location>
</feature>
<protein>
    <submittedName>
        <fullName evidence="4">Uncharacterized protein</fullName>
    </submittedName>
</protein>
<dbReference type="KEGG" id="scor:J3U87_13010"/>
<feature type="compositionally biased region" description="Basic residues" evidence="2">
    <location>
        <begin position="170"/>
        <end position="186"/>
    </location>
</feature>
<sequence length="345" mass="39099">MKKFNRREKTILRMMFFVIVIWGVLELHELYIAKKQNLRDEIDTANEQIITYLGKLEGESPDGYLKRAERLEKNLKNARDRIILLPDEDKATRITRESITKKAEAAGVTLPSISVRRTEEVNEDSPLKEIRIYFAFDAELDELLTFFESFENEPYYMVIDTLSITARRNYRKRGRNRKGTNRKPRKALNGNAVISSLFQEDAEGREEDYRSRIILSPKKAANSEEEAPDAPKDTSPGKTSTGLARAADDAGEENDFIDDGSGDDARPNLGEKRPDTRGLPPSEDADETGSAAVPVKPVKLKPDARPLTETRSPKRQTRKSHGSNGQRDPAPKPKRRPKRSPSDTF</sequence>
<proteinExistence type="predicted"/>
<evidence type="ECO:0000313" key="5">
    <source>
        <dbReference type="Proteomes" id="UP000663929"/>
    </source>
</evidence>
<keyword evidence="3" id="KW-0812">Transmembrane</keyword>
<dbReference type="InterPro" id="IPR014717">
    <property type="entry name" value="Transl_elong_EF1B/ribsomal_bS6"/>
</dbReference>
<feature type="compositionally biased region" description="Basic and acidic residues" evidence="2">
    <location>
        <begin position="300"/>
        <end position="312"/>
    </location>
</feature>
<feature type="transmembrane region" description="Helical" evidence="3">
    <location>
        <begin position="12"/>
        <end position="33"/>
    </location>
</feature>
<keyword evidence="3" id="KW-0472">Membrane</keyword>
<organism evidence="4 5">
    <name type="scientific">Sulfidibacter corallicola</name>
    <dbReference type="NCBI Taxonomy" id="2818388"/>
    <lineage>
        <taxon>Bacteria</taxon>
        <taxon>Pseudomonadati</taxon>
        <taxon>Acidobacteriota</taxon>
        <taxon>Holophagae</taxon>
        <taxon>Acanthopleuribacterales</taxon>
        <taxon>Acanthopleuribacteraceae</taxon>
        <taxon>Sulfidibacter</taxon>
    </lineage>
</organism>
<reference evidence="4" key="1">
    <citation type="submission" date="2021-03" db="EMBL/GenBank/DDBJ databases">
        <title>Acanthopleuribacteraceae sp. M133.</title>
        <authorList>
            <person name="Wang G."/>
        </authorList>
    </citation>
    <scope>NUCLEOTIDE SEQUENCE</scope>
    <source>
        <strain evidence="4">M133</strain>
    </source>
</reference>
<dbReference type="RefSeq" id="WP_237383470.1">
    <property type="nucleotide sequence ID" value="NZ_CP071793.1"/>
</dbReference>